<keyword evidence="3" id="KW-1185">Reference proteome</keyword>
<protein>
    <recommendedName>
        <fullName evidence="1">BRCT domain-containing protein</fullName>
    </recommendedName>
</protein>
<dbReference type="InterPro" id="IPR001357">
    <property type="entry name" value="BRCT_dom"/>
</dbReference>
<feature type="domain" description="BRCT" evidence="1">
    <location>
        <begin position="586"/>
        <end position="690"/>
    </location>
</feature>
<dbReference type="Pfam" id="PF16589">
    <property type="entry name" value="BRCT_2"/>
    <property type="match status" value="1"/>
</dbReference>
<organism evidence="2 3">
    <name type="scientific">Holothuria leucospilota</name>
    <name type="common">Black long sea cucumber</name>
    <name type="synonym">Mertensiothuria leucospilota</name>
    <dbReference type="NCBI Taxonomy" id="206669"/>
    <lineage>
        <taxon>Eukaryota</taxon>
        <taxon>Metazoa</taxon>
        <taxon>Echinodermata</taxon>
        <taxon>Eleutherozoa</taxon>
        <taxon>Echinozoa</taxon>
        <taxon>Holothuroidea</taxon>
        <taxon>Aspidochirotacea</taxon>
        <taxon>Aspidochirotida</taxon>
        <taxon>Holothuriidae</taxon>
        <taxon>Holothuria</taxon>
    </lineage>
</organism>
<dbReference type="EMBL" id="JAIZAY010000077">
    <property type="protein sequence ID" value="KAJ8019143.1"/>
    <property type="molecule type" value="Genomic_DNA"/>
</dbReference>
<accession>A0A9Q1BBB7</accession>
<dbReference type="OrthoDB" id="5997366at2759"/>
<dbReference type="AlphaFoldDB" id="A0A9Q1BBB7"/>
<name>A0A9Q1BBB7_HOLLE</name>
<proteinExistence type="predicted"/>
<dbReference type="SUPFAM" id="SSF52113">
    <property type="entry name" value="BRCT domain"/>
    <property type="match status" value="1"/>
</dbReference>
<dbReference type="PROSITE" id="PS50172">
    <property type="entry name" value="BRCT"/>
    <property type="match status" value="1"/>
</dbReference>
<reference evidence="2" key="1">
    <citation type="submission" date="2021-10" db="EMBL/GenBank/DDBJ databases">
        <title>Tropical sea cucumber genome reveals ecological adaptation and Cuvierian tubules defense mechanism.</title>
        <authorList>
            <person name="Chen T."/>
        </authorList>
    </citation>
    <scope>NUCLEOTIDE SEQUENCE</scope>
    <source>
        <strain evidence="2">Nanhai2018</strain>
        <tissue evidence="2">Muscle</tissue>
    </source>
</reference>
<evidence type="ECO:0000313" key="2">
    <source>
        <dbReference type="EMBL" id="KAJ8019143.1"/>
    </source>
</evidence>
<comment type="caution">
    <text evidence="2">The sequence shown here is derived from an EMBL/GenBank/DDBJ whole genome shotgun (WGS) entry which is preliminary data.</text>
</comment>
<dbReference type="Gene3D" id="3.40.50.10190">
    <property type="entry name" value="BRCT domain"/>
    <property type="match status" value="1"/>
</dbReference>
<evidence type="ECO:0000313" key="3">
    <source>
        <dbReference type="Proteomes" id="UP001152320"/>
    </source>
</evidence>
<evidence type="ECO:0000259" key="1">
    <source>
        <dbReference type="PROSITE" id="PS50172"/>
    </source>
</evidence>
<gene>
    <name evidence="2" type="ORF">HOLleu_42473</name>
</gene>
<dbReference type="Proteomes" id="UP001152320">
    <property type="component" value="Unassembled WGS sequence"/>
</dbReference>
<dbReference type="InterPro" id="IPR036420">
    <property type="entry name" value="BRCT_dom_sf"/>
</dbReference>
<sequence length="811" mass="91856">MEDYNGKEVQAFDEELGRWEPAKIVEFFNDDGSYLVSFIGWGSDYNTVVQPHHLGVAVHPFQSEVAYASSRGRKRNQKEGVYLSLMRSLKRGDKVRFELNGQTEEGTVQEVDRFSRRLVVHVGSEDISVHASSLVVPTNGTRQSNQTKVKRQKLQKVPAATQESLTDNDLQESVEFYSAMASDGRLICCGDVVSITGRPDINFGVAKINNHSEGFQAEGRIIGDEEINVSAPVHRLSDVKHWKIYGDAREIGGQPSTFVGISTLNDEASLHGVKYHDPNEIFPIAIFNGKDSRDKLEENLGHPNSWLDEFIRIDQQDGHIFYLSGDEMFLEAILDGSNVLGPNTNTGWDIYYECHKSDKDKTVNNMRTQLQVPMNRQHEESILKSIPLSKTIFCLLHAVARSVEKLLMLEIELLPKKGNKETQAGKDGAAFVKDKIFILDTNINRRGVRQSNFRITFDKGGKPNPVKLNKNHATVILAPPPLDQENTYPHVLHNEQTLDPDQYIFGYEAGDVTKYKEHAELFYQLFKLSVYQIFNDDSTDGKAASQAFKTYRDKCTELVGIPEGTSPVDMVGIIQQRTTVNKRDEPLTGLFGRANIVLTGTVPTFEGKKLTQAMLTKLIQTNGGTVKQNIPSGITSKKYVVVANDKIDFAKKVPSQVSEALQLGHDIVKYSFIFDTLQRGSPVNISDYKIRLSDKHGLGACRPLSVEEKYFKRNKFISNFVKKRKKRYRQSRSKFIKYRNPAMFYVQEKLKKDNKGRVSFRERSLLVKYYFIEWKKLSVCDKASVAKRWRASMGKQSEDNAVKVPAYSKYI</sequence>